<comment type="caution">
    <text evidence="1">The sequence shown here is derived from an EMBL/GenBank/DDBJ whole genome shotgun (WGS) entry which is preliminary data.</text>
</comment>
<name>A0A8H5BQH5_9AGAR</name>
<gene>
    <name evidence="1" type="ORF">D9619_003984</name>
</gene>
<proteinExistence type="predicted"/>
<accession>A0A8H5BQH5</accession>
<organism evidence="1 2">
    <name type="scientific">Psilocybe cf. subviscida</name>
    <dbReference type="NCBI Taxonomy" id="2480587"/>
    <lineage>
        <taxon>Eukaryota</taxon>
        <taxon>Fungi</taxon>
        <taxon>Dikarya</taxon>
        <taxon>Basidiomycota</taxon>
        <taxon>Agaricomycotina</taxon>
        <taxon>Agaricomycetes</taxon>
        <taxon>Agaricomycetidae</taxon>
        <taxon>Agaricales</taxon>
        <taxon>Agaricineae</taxon>
        <taxon>Strophariaceae</taxon>
        <taxon>Psilocybe</taxon>
    </lineage>
</organism>
<evidence type="ECO:0000313" key="2">
    <source>
        <dbReference type="Proteomes" id="UP000567179"/>
    </source>
</evidence>
<reference evidence="1 2" key="1">
    <citation type="journal article" date="2020" name="ISME J.">
        <title>Uncovering the hidden diversity of litter-decomposition mechanisms in mushroom-forming fungi.</title>
        <authorList>
            <person name="Floudas D."/>
            <person name="Bentzer J."/>
            <person name="Ahren D."/>
            <person name="Johansson T."/>
            <person name="Persson P."/>
            <person name="Tunlid A."/>
        </authorList>
    </citation>
    <scope>NUCLEOTIDE SEQUENCE [LARGE SCALE GENOMIC DNA]</scope>
    <source>
        <strain evidence="1 2">CBS 101986</strain>
    </source>
</reference>
<keyword evidence="2" id="KW-1185">Reference proteome</keyword>
<dbReference type="Proteomes" id="UP000567179">
    <property type="component" value="Unassembled WGS sequence"/>
</dbReference>
<dbReference type="OrthoDB" id="2998972at2759"/>
<evidence type="ECO:0000313" key="1">
    <source>
        <dbReference type="EMBL" id="KAF5327725.1"/>
    </source>
</evidence>
<protein>
    <recommendedName>
        <fullName evidence="3">F-box domain-containing protein</fullName>
    </recommendedName>
</protein>
<dbReference type="AlphaFoldDB" id="A0A8H5BQH5"/>
<sequence>MNYHISTFSFSELTDSSEVIFPTTEFSPLNHHKSVKQWLWSKTRRNAIAFLSPAWEYALSKWKENADVFRNLCEEGQTLTHKVLWKHHFIPIDTSNALLWLNTPANLALPSHPFVNGLPDEILVRIFAFVVHSDCTTPQDRVTKRVRYGITSGSSPTPPWLLGHICSRWLQLVSTHPILWSTIAVCSPNEKHLAQAVFWLERSKKCPLNVSVEQYVTPNPMCNAILHLLVAQAHRWRKVHFVLVDEAPFKRLQPGDVPLLEEFRVRARRVKASRLGRIFQVFHSSKALKHANWGDSYSPSMVAHTPWTLLTNITFHYIDISMAVVDALATCCDTLASLQLYNVRWVEDVVPPIVMPRLEHLVCDYVQGGAHVFDALTLPNLARLELAAHNLVPWKPLTQSCVFSSAVAMMERSGCALKMFETRSSSLPRVFALHRETTVFDQVEALAVYGYLQDASSLRQMAESKMIFPSLRHLTLENVETPDGLLADVVLSREHELHSVSVCLPDQHHRMDRAALCWIKKEGMTVAVLPFLSNWQELGVRAEVACRMFTDTPTLHFPEYERHWVL</sequence>
<dbReference type="EMBL" id="JAACJJ010000014">
    <property type="protein sequence ID" value="KAF5327725.1"/>
    <property type="molecule type" value="Genomic_DNA"/>
</dbReference>
<evidence type="ECO:0008006" key="3">
    <source>
        <dbReference type="Google" id="ProtNLM"/>
    </source>
</evidence>